<name>A0A6P7GDF5_DIAVI</name>
<dbReference type="InParanoid" id="A0A6P7GDF5"/>
<keyword evidence="9" id="KW-0807">Transducer</keyword>
<gene>
    <name evidence="10" type="primary">LOC114336775</name>
</gene>
<proteinExistence type="predicted"/>
<evidence type="ECO:0000256" key="6">
    <source>
        <dbReference type="ARBA" id="ARBA00022989"/>
    </source>
</evidence>
<dbReference type="GO" id="GO:0007165">
    <property type="term" value="P:signal transduction"/>
    <property type="evidence" value="ECO:0007669"/>
    <property type="project" value="UniProtKB-KW"/>
</dbReference>
<dbReference type="PANTHER" id="PTHR21137:SF35">
    <property type="entry name" value="ODORANT RECEPTOR 19A-RELATED"/>
    <property type="match status" value="1"/>
</dbReference>
<dbReference type="GO" id="GO:0004984">
    <property type="term" value="F:olfactory receptor activity"/>
    <property type="evidence" value="ECO:0007669"/>
    <property type="project" value="InterPro"/>
</dbReference>
<keyword evidence="8" id="KW-0675">Receptor</keyword>
<comment type="subcellular location">
    <subcellularLocation>
        <location evidence="1">Cell membrane</location>
        <topology evidence="1">Multi-pass membrane protein</topology>
    </subcellularLocation>
</comment>
<evidence type="ECO:0000256" key="1">
    <source>
        <dbReference type="ARBA" id="ARBA00004651"/>
    </source>
</evidence>
<evidence type="ECO:0000256" key="9">
    <source>
        <dbReference type="ARBA" id="ARBA00023224"/>
    </source>
</evidence>
<dbReference type="GO" id="GO:0005886">
    <property type="term" value="C:plasma membrane"/>
    <property type="evidence" value="ECO:0007669"/>
    <property type="project" value="UniProtKB-SubCell"/>
</dbReference>
<evidence type="ECO:0000256" key="7">
    <source>
        <dbReference type="ARBA" id="ARBA00023136"/>
    </source>
</evidence>
<keyword evidence="6" id="KW-1133">Transmembrane helix</keyword>
<evidence type="ECO:0000313" key="10">
    <source>
        <dbReference type="RefSeq" id="XP_028142953.1"/>
    </source>
</evidence>
<keyword evidence="5" id="KW-0552">Olfaction</keyword>
<dbReference type="GO" id="GO:0005549">
    <property type="term" value="F:odorant binding"/>
    <property type="evidence" value="ECO:0007669"/>
    <property type="project" value="InterPro"/>
</dbReference>
<accession>A0A6P7GDF5</accession>
<evidence type="ECO:0000256" key="8">
    <source>
        <dbReference type="ARBA" id="ARBA00023170"/>
    </source>
</evidence>
<organism evidence="10">
    <name type="scientific">Diabrotica virgifera virgifera</name>
    <name type="common">western corn rootworm</name>
    <dbReference type="NCBI Taxonomy" id="50390"/>
    <lineage>
        <taxon>Eukaryota</taxon>
        <taxon>Metazoa</taxon>
        <taxon>Ecdysozoa</taxon>
        <taxon>Arthropoda</taxon>
        <taxon>Hexapoda</taxon>
        <taxon>Insecta</taxon>
        <taxon>Pterygota</taxon>
        <taxon>Neoptera</taxon>
        <taxon>Endopterygota</taxon>
        <taxon>Coleoptera</taxon>
        <taxon>Polyphaga</taxon>
        <taxon>Cucujiformia</taxon>
        <taxon>Chrysomeloidea</taxon>
        <taxon>Chrysomelidae</taxon>
        <taxon>Galerucinae</taxon>
        <taxon>Diabroticina</taxon>
        <taxon>Diabroticites</taxon>
        <taxon>Diabrotica</taxon>
    </lineage>
</organism>
<dbReference type="RefSeq" id="XP_028142953.1">
    <property type="nucleotide sequence ID" value="XM_028287152.1"/>
</dbReference>
<dbReference type="Pfam" id="PF02949">
    <property type="entry name" value="7tm_6"/>
    <property type="match status" value="1"/>
</dbReference>
<dbReference type="InterPro" id="IPR004117">
    <property type="entry name" value="7tm6_olfct_rcpt"/>
</dbReference>
<evidence type="ECO:0000256" key="3">
    <source>
        <dbReference type="ARBA" id="ARBA00022606"/>
    </source>
</evidence>
<reference evidence="10" key="1">
    <citation type="submission" date="2025-08" db="UniProtKB">
        <authorList>
            <consortium name="RefSeq"/>
        </authorList>
    </citation>
    <scope>IDENTIFICATION</scope>
    <source>
        <tissue evidence="10">Whole insect</tissue>
    </source>
</reference>
<evidence type="ECO:0000256" key="2">
    <source>
        <dbReference type="ARBA" id="ARBA00022475"/>
    </source>
</evidence>
<evidence type="ECO:0000256" key="5">
    <source>
        <dbReference type="ARBA" id="ARBA00022725"/>
    </source>
</evidence>
<keyword evidence="3" id="KW-0716">Sensory transduction</keyword>
<keyword evidence="7" id="KW-0472">Membrane</keyword>
<sequence>MCKTDDKNEQRRRLNKWIKYHTHIVTILAELDEFSKGSIGTLSLAVSIVCAVTVNQVLKGEKTIAGLATGIGWFYSFIINCITGQRVINLTDSITTNIVCSKWYTVDIRLKKDIGFVLFRTQRPFTLNALPLGTLNMELLLM</sequence>
<dbReference type="PANTHER" id="PTHR21137">
    <property type="entry name" value="ODORANT RECEPTOR"/>
    <property type="match status" value="1"/>
</dbReference>
<feature type="non-terminal residue" evidence="10">
    <location>
        <position position="142"/>
    </location>
</feature>
<dbReference type="AlphaFoldDB" id="A0A6P7GDF5"/>
<keyword evidence="4" id="KW-0812">Transmembrane</keyword>
<keyword evidence="2" id="KW-1003">Cell membrane</keyword>
<protein>
    <submittedName>
        <fullName evidence="10">Uncharacterized protein LOC114336775</fullName>
    </submittedName>
</protein>
<evidence type="ECO:0000256" key="4">
    <source>
        <dbReference type="ARBA" id="ARBA00022692"/>
    </source>
</evidence>